<dbReference type="KEGG" id="dfa:DFA_06416"/>
<dbReference type="OrthoDB" id="203513at2759"/>
<dbReference type="InterPro" id="IPR026046">
    <property type="entry name" value="UBIAD1"/>
</dbReference>
<gene>
    <name evidence="6" type="ORF">DFA_06416</name>
</gene>
<feature type="transmembrane region" description="Helical" evidence="5">
    <location>
        <begin position="528"/>
        <end position="546"/>
    </location>
</feature>
<evidence type="ECO:0008006" key="8">
    <source>
        <dbReference type="Google" id="ProtNLM"/>
    </source>
</evidence>
<accession>F4PIY0</accession>
<dbReference type="RefSeq" id="XP_004362117.1">
    <property type="nucleotide sequence ID" value="XM_004362060.1"/>
</dbReference>
<dbReference type="PANTHER" id="PTHR13929:SF4">
    <property type="entry name" value="PRENYLTRANSFERASE-RELATED"/>
    <property type="match status" value="1"/>
</dbReference>
<keyword evidence="3 5" id="KW-1133">Transmembrane helix</keyword>
<evidence type="ECO:0000256" key="1">
    <source>
        <dbReference type="ARBA" id="ARBA00004141"/>
    </source>
</evidence>
<dbReference type="InterPro" id="IPR000537">
    <property type="entry name" value="UbiA_prenyltransferase"/>
</dbReference>
<keyword evidence="4 5" id="KW-0472">Membrane</keyword>
<evidence type="ECO:0000313" key="7">
    <source>
        <dbReference type="Proteomes" id="UP000007797"/>
    </source>
</evidence>
<feature type="transmembrane region" description="Helical" evidence="5">
    <location>
        <begin position="558"/>
        <end position="578"/>
    </location>
</feature>
<reference evidence="7" key="1">
    <citation type="journal article" date="2011" name="Genome Res.">
        <title>Phylogeny-wide analysis of social amoeba genomes highlights ancient origins for complex intercellular communication.</title>
        <authorList>
            <person name="Heidel A.J."/>
            <person name="Lawal H.M."/>
            <person name="Felder M."/>
            <person name="Schilde C."/>
            <person name="Helps N.R."/>
            <person name="Tunggal B."/>
            <person name="Rivero F."/>
            <person name="John U."/>
            <person name="Schleicher M."/>
            <person name="Eichinger L."/>
            <person name="Platzer M."/>
            <person name="Noegel A.A."/>
            <person name="Schaap P."/>
            <person name="Gloeckner G."/>
        </authorList>
    </citation>
    <scope>NUCLEOTIDE SEQUENCE [LARGE SCALE GENOMIC DNA]</scope>
    <source>
        <strain evidence="7">SH3</strain>
    </source>
</reference>
<evidence type="ECO:0000313" key="6">
    <source>
        <dbReference type="EMBL" id="EGG24266.1"/>
    </source>
</evidence>
<feature type="transmembrane region" description="Helical" evidence="5">
    <location>
        <begin position="655"/>
        <end position="674"/>
    </location>
</feature>
<dbReference type="GO" id="GO:0016020">
    <property type="term" value="C:membrane"/>
    <property type="evidence" value="ECO:0007669"/>
    <property type="project" value="UniProtKB-SubCell"/>
</dbReference>
<dbReference type="GO" id="GO:0004659">
    <property type="term" value="F:prenyltransferase activity"/>
    <property type="evidence" value="ECO:0007669"/>
    <property type="project" value="InterPro"/>
</dbReference>
<protein>
    <recommendedName>
        <fullName evidence="8">UbiA prenyltransferase family protein</fullName>
    </recommendedName>
</protein>
<dbReference type="EMBL" id="GL883007">
    <property type="protein sequence ID" value="EGG24266.1"/>
    <property type="molecule type" value="Genomic_DNA"/>
</dbReference>
<organism evidence="6 7">
    <name type="scientific">Cavenderia fasciculata</name>
    <name type="common">Slime mold</name>
    <name type="synonym">Dictyostelium fasciculatum</name>
    <dbReference type="NCBI Taxonomy" id="261658"/>
    <lineage>
        <taxon>Eukaryota</taxon>
        <taxon>Amoebozoa</taxon>
        <taxon>Evosea</taxon>
        <taxon>Eumycetozoa</taxon>
        <taxon>Dictyostelia</taxon>
        <taxon>Acytosteliales</taxon>
        <taxon>Cavenderiaceae</taxon>
        <taxon>Cavenderia</taxon>
    </lineage>
</organism>
<feature type="transmembrane region" description="Helical" evidence="5">
    <location>
        <begin position="440"/>
        <end position="461"/>
    </location>
</feature>
<dbReference type="PANTHER" id="PTHR13929">
    <property type="entry name" value="1,4-DIHYDROXY-2-NAPHTHOATE OCTAPRENYLTRANSFERASE"/>
    <property type="match status" value="1"/>
</dbReference>
<keyword evidence="7" id="KW-1185">Reference proteome</keyword>
<dbReference type="STRING" id="1054147.F4PIY0"/>
<dbReference type="GeneID" id="14876028"/>
<dbReference type="Pfam" id="PF01040">
    <property type="entry name" value="UbiA"/>
    <property type="match status" value="1"/>
</dbReference>
<dbReference type="GO" id="GO:0009234">
    <property type="term" value="P:menaquinone biosynthetic process"/>
    <property type="evidence" value="ECO:0007669"/>
    <property type="project" value="TreeGrafter"/>
</dbReference>
<evidence type="ECO:0000256" key="4">
    <source>
        <dbReference type="ARBA" id="ARBA00023136"/>
    </source>
</evidence>
<feature type="transmembrane region" description="Helical" evidence="5">
    <location>
        <begin position="609"/>
        <end position="628"/>
    </location>
</feature>
<evidence type="ECO:0000256" key="3">
    <source>
        <dbReference type="ARBA" id="ARBA00022989"/>
    </source>
</evidence>
<evidence type="ECO:0000256" key="2">
    <source>
        <dbReference type="ARBA" id="ARBA00022692"/>
    </source>
</evidence>
<feature type="transmembrane region" description="Helical" evidence="5">
    <location>
        <begin position="473"/>
        <end position="493"/>
    </location>
</feature>
<proteinExistence type="predicted"/>
<dbReference type="GO" id="GO:0042371">
    <property type="term" value="P:vitamin K biosynthetic process"/>
    <property type="evidence" value="ECO:0007669"/>
    <property type="project" value="TreeGrafter"/>
</dbReference>
<feature type="transmembrane region" description="Helical" evidence="5">
    <location>
        <begin position="711"/>
        <end position="730"/>
    </location>
</feature>
<comment type="subcellular location">
    <subcellularLocation>
        <location evidence="1">Membrane</location>
        <topology evidence="1">Multi-pass membrane protein</topology>
    </subcellularLocation>
</comment>
<dbReference type="Proteomes" id="UP000007797">
    <property type="component" value="Unassembled WGS sequence"/>
</dbReference>
<sequence>MATSPIISQSFKRLQSGTRDDGDTDTIVYFIHYRECKKLKENVDLDNSIQLHYQSLSTLIDHCNNNNQNNNNNNNNFKIDKTVIHNEIKSLFSSQQQQLTTPLYYIFWIIELCYQYEKVSSPNQIPKSKYFNYLLFQKINQDININQNNNNSEELIKYLLKRCGLEIICKYGNLKLVQQTYNHILGLAEQLQKKQVAGYQIIGLESKDLDVFRFLVDRLSTLPYAPRITFSDVRVASLVPKMIKKEMWSHLEYLADHFNIPLQLHLAVIQKLMWEGQSTLAHKFLAKTNFLFWSLDVKPIPVNSADMARVLEDRFHLPILPGEFVQDDQQAKEMIDYFLLNDQHHPETIQSFFKMMGRIAVQSGRWNSQLEKMHPLPSVFDGDQLIQSMDVEMMKLAMSLGIQLEIQTKEACFLIEIDRLEENNIAMNGIIKSYIDASRLYAFPPIILYIITSISIAIGSGNVYLPKDPMGQHYILMFCLLFMVSFFGHSLYYSINTYVDFISGVDDPKTACDRTLFDKMSLGRHKKCILFSFVSMLASTYILTMFCHGETEWLKQVFKSYCLGLSIIAITYTPLKYIALGPLNFVFYIFMTMSVYYCLFTNHLPDKWFIVYSPLVALFITTCLISGYHRDIDDDAKAGIITLNILLGKKNSIRFIFFLLFCYHALIVFLSLHYRNYPMLVSAMVSIPKVVNVYKDVVLKGDTKMIHLKTLYALTPSYLLYCASIICIRYK</sequence>
<keyword evidence="2 5" id="KW-0812">Transmembrane</keyword>
<feature type="transmembrane region" description="Helical" evidence="5">
    <location>
        <begin position="585"/>
        <end position="603"/>
    </location>
</feature>
<dbReference type="CDD" id="cd13962">
    <property type="entry name" value="PT_UbiA_UBIAD1"/>
    <property type="match status" value="1"/>
</dbReference>
<evidence type="ECO:0000256" key="5">
    <source>
        <dbReference type="SAM" id="Phobius"/>
    </source>
</evidence>
<dbReference type="AlphaFoldDB" id="F4PIY0"/>
<name>F4PIY0_CACFS</name>